<keyword evidence="3" id="KW-1185">Reference proteome</keyword>
<dbReference type="Proteomes" id="UP000276215">
    <property type="component" value="Unassembled WGS sequence"/>
</dbReference>
<gene>
    <name evidence="2" type="ORF">L873DRAFT_319529</name>
</gene>
<dbReference type="AlphaFoldDB" id="A0A3N4J277"/>
<organism evidence="2 3">
    <name type="scientific">Choiromyces venosus 120613-1</name>
    <dbReference type="NCBI Taxonomy" id="1336337"/>
    <lineage>
        <taxon>Eukaryota</taxon>
        <taxon>Fungi</taxon>
        <taxon>Dikarya</taxon>
        <taxon>Ascomycota</taxon>
        <taxon>Pezizomycotina</taxon>
        <taxon>Pezizomycetes</taxon>
        <taxon>Pezizales</taxon>
        <taxon>Tuberaceae</taxon>
        <taxon>Choiromyces</taxon>
    </lineage>
</organism>
<evidence type="ECO:0000256" key="1">
    <source>
        <dbReference type="SAM" id="MobiDB-lite"/>
    </source>
</evidence>
<evidence type="ECO:0000313" key="3">
    <source>
        <dbReference type="Proteomes" id="UP000276215"/>
    </source>
</evidence>
<evidence type="ECO:0000313" key="2">
    <source>
        <dbReference type="EMBL" id="RPA91327.1"/>
    </source>
</evidence>
<feature type="region of interest" description="Disordered" evidence="1">
    <location>
        <begin position="43"/>
        <end position="65"/>
    </location>
</feature>
<name>A0A3N4J277_9PEZI</name>
<dbReference type="EMBL" id="ML120499">
    <property type="protein sequence ID" value="RPA91327.1"/>
    <property type="molecule type" value="Genomic_DNA"/>
</dbReference>
<accession>A0A3N4J277</accession>
<reference evidence="2 3" key="1">
    <citation type="journal article" date="2018" name="Nat. Ecol. Evol.">
        <title>Pezizomycetes genomes reveal the molecular basis of ectomycorrhizal truffle lifestyle.</title>
        <authorList>
            <person name="Murat C."/>
            <person name="Payen T."/>
            <person name="Noel B."/>
            <person name="Kuo A."/>
            <person name="Morin E."/>
            <person name="Chen J."/>
            <person name="Kohler A."/>
            <person name="Krizsan K."/>
            <person name="Balestrini R."/>
            <person name="Da Silva C."/>
            <person name="Montanini B."/>
            <person name="Hainaut M."/>
            <person name="Levati E."/>
            <person name="Barry K.W."/>
            <person name="Belfiori B."/>
            <person name="Cichocki N."/>
            <person name="Clum A."/>
            <person name="Dockter R.B."/>
            <person name="Fauchery L."/>
            <person name="Guy J."/>
            <person name="Iotti M."/>
            <person name="Le Tacon F."/>
            <person name="Lindquist E.A."/>
            <person name="Lipzen A."/>
            <person name="Malagnac F."/>
            <person name="Mello A."/>
            <person name="Molinier V."/>
            <person name="Miyauchi S."/>
            <person name="Poulain J."/>
            <person name="Riccioni C."/>
            <person name="Rubini A."/>
            <person name="Sitrit Y."/>
            <person name="Splivallo R."/>
            <person name="Traeger S."/>
            <person name="Wang M."/>
            <person name="Zifcakova L."/>
            <person name="Wipf D."/>
            <person name="Zambonelli A."/>
            <person name="Paolocci F."/>
            <person name="Nowrousian M."/>
            <person name="Ottonello S."/>
            <person name="Baldrian P."/>
            <person name="Spatafora J.W."/>
            <person name="Henrissat B."/>
            <person name="Nagy L.G."/>
            <person name="Aury J.M."/>
            <person name="Wincker P."/>
            <person name="Grigoriev I.V."/>
            <person name="Bonfante P."/>
            <person name="Martin F.M."/>
        </authorList>
    </citation>
    <scope>NUCLEOTIDE SEQUENCE [LARGE SCALE GENOMIC DNA]</scope>
    <source>
        <strain evidence="2 3">120613-1</strain>
    </source>
</reference>
<sequence>MPLYNSTDSIVNTFPLQPEEENIPPSPFPLPSGEVPFLPPMVQSKQRQYNTPPIIPGETRTGIHS</sequence>
<proteinExistence type="predicted"/>
<protein>
    <submittedName>
        <fullName evidence="2">Uncharacterized protein</fullName>
    </submittedName>
</protein>